<proteinExistence type="predicted"/>
<reference evidence="1 2" key="2">
    <citation type="submission" date="2018-11" db="EMBL/GenBank/DDBJ databases">
        <authorList>
            <consortium name="Pathogen Informatics"/>
        </authorList>
    </citation>
    <scope>NUCLEOTIDE SEQUENCE [LARGE SCALE GENOMIC DNA]</scope>
    <source>
        <strain evidence="1">Dakar</strain>
        <strain evidence="2">Dakar, Senegal</strain>
    </source>
</reference>
<evidence type="ECO:0000313" key="2">
    <source>
        <dbReference type="Proteomes" id="UP000279833"/>
    </source>
</evidence>
<dbReference type="AlphaFoldDB" id="A0A183KQB2"/>
<dbReference type="EMBL" id="UZAK01039561">
    <property type="protein sequence ID" value="VDP63160.1"/>
    <property type="molecule type" value="Genomic_DNA"/>
</dbReference>
<accession>A0A183KQB2</accession>
<name>A0A183KQB2_9TREM</name>
<keyword evidence="2" id="KW-1185">Reference proteome</keyword>
<dbReference type="Proteomes" id="UP000279833">
    <property type="component" value="Unassembled WGS sequence"/>
</dbReference>
<dbReference type="STRING" id="6186.A0A183KQB2"/>
<protein>
    <submittedName>
        <fullName evidence="3">RUN domain-containing protein</fullName>
    </submittedName>
</protein>
<evidence type="ECO:0000313" key="1">
    <source>
        <dbReference type="EMBL" id="VDP63160.1"/>
    </source>
</evidence>
<gene>
    <name evidence="1" type="ORF">SCUD_LOCUS17247</name>
</gene>
<evidence type="ECO:0000313" key="3">
    <source>
        <dbReference type="WBParaSite" id="SCUD_0001725001-mRNA-1"/>
    </source>
</evidence>
<dbReference type="WBParaSite" id="SCUD_0001725001-mRNA-1">
    <property type="protein sequence ID" value="SCUD_0001725001-mRNA-1"/>
    <property type="gene ID" value="SCUD_0001725001"/>
</dbReference>
<reference evidence="3" key="1">
    <citation type="submission" date="2016-06" db="UniProtKB">
        <authorList>
            <consortium name="WormBaseParasite"/>
        </authorList>
    </citation>
    <scope>IDENTIFICATION</scope>
</reference>
<organism evidence="3">
    <name type="scientific">Schistosoma curassoni</name>
    <dbReference type="NCBI Taxonomy" id="6186"/>
    <lineage>
        <taxon>Eukaryota</taxon>
        <taxon>Metazoa</taxon>
        <taxon>Spiralia</taxon>
        <taxon>Lophotrochozoa</taxon>
        <taxon>Platyhelminthes</taxon>
        <taxon>Trematoda</taxon>
        <taxon>Digenea</taxon>
        <taxon>Strigeidida</taxon>
        <taxon>Schistosomatoidea</taxon>
        <taxon>Schistosomatidae</taxon>
        <taxon>Schistosoma</taxon>
    </lineage>
</organism>
<sequence>FIACRIHQTPREFSNISRVKSRNSPRIRRLHSCDSLVSSKIHSDSDRNRNRSSETSSVVQKIKSSKCIGSAPKKLIHGSGIGLNVAHCCACRSELYKAINSSFPSSLNSLIRDGTKISQSYLNFVQSHLWVCVGALEQSHIGTYHLLSLLDLLKESQWYLETMNETEQTSTSTLNKSIGKTIPMSLDSDARKKCHRFSTNSHPVITMINSIFWKGADSLSGLILRLNSFDLPTASDCGLELLSYSLQKSIANPCLLPMDDLESDISQADRGCKTENDDSGICYTPSNSVLANKFLSADNVDIDSSTPYSEF</sequence>